<dbReference type="PANTHER" id="PTHR30371:SF0">
    <property type="entry name" value="SEC-INDEPENDENT PROTEIN TRANSLOCASE PROTEIN TATC, CHLOROPLASTIC-RELATED"/>
    <property type="match status" value="1"/>
</dbReference>
<feature type="transmembrane region" description="Helical" evidence="5">
    <location>
        <begin position="21"/>
        <end position="37"/>
    </location>
</feature>
<dbReference type="Proteomes" id="UP000679179">
    <property type="component" value="Unassembled WGS sequence"/>
</dbReference>
<evidence type="ECO:0000256" key="3">
    <source>
        <dbReference type="ARBA" id="ARBA00022989"/>
    </source>
</evidence>
<feature type="transmembrane region" description="Helical" evidence="5">
    <location>
        <begin position="213"/>
        <end position="233"/>
    </location>
</feature>
<keyword evidence="5" id="KW-0653">Protein transport</keyword>
<dbReference type="AlphaFoldDB" id="A0A919RWN3"/>
<proteinExistence type="inferred from homology"/>
<dbReference type="GO" id="GO:0065002">
    <property type="term" value="P:intracellular protein transmembrane transport"/>
    <property type="evidence" value="ECO:0007669"/>
    <property type="project" value="TreeGrafter"/>
</dbReference>
<dbReference type="InterPro" id="IPR019820">
    <property type="entry name" value="Sec-indep_translocase_CS"/>
</dbReference>
<dbReference type="GO" id="GO:0009977">
    <property type="term" value="F:proton motive force dependent protein transmembrane transporter activity"/>
    <property type="evidence" value="ECO:0007669"/>
    <property type="project" value="TreeGrafter"/>
</dbReference>
<dbReference type="Pfam" id="PF00902">
    <property type="entry name" value="TatC"/>
    <property type="match status" value="1"/>
</dbReference>
<dbReference type="PROSITE" id="PS01218">
    <property type="entry name" value="TATC"/>
    <property type="match status" value="1"/>
</dbReference>
<keyword evidence="2 5" id="KW-0812">Transmembrane</keyword>
<keyword evidence="3 5" id="KW-1133">Transmembrane helix</keyword>
<keyword evidence="5" id="KW-1003">Cell membrane</keyword>
<evidence type="ECO:0000313" key="6">
    <source>
        <dbReference type="EMBL" id="GIM27741.1"/>
    </source>
</evidence>
<dbReference type="GO" id="GO:0033281">
    <property type="term" value="C:TAT protein transport complex"/>
    <property type="evidence" value="ECO:0007669"/>
    <property type="project" value="UniProtKB-UniRule"/>
</dbReference>
<dbReference type="GO" id="GO:0043953">
    <property type="term" value="P:protein transport by the Tat complex"/>
    <property type="evidence" value="ECO:0007669"/>
    <property type="project" value="UniProtKB-UniRule"/>
</dbReference>
<comment type="subunit">
    <text evidence="5">Forms a complex with TatA.</text>
</comment>
<reference evidence="6" key="1">
    <citation type="submission" date="2021-03" db="EMBL/GenBank/DDBJ databases">
        <title>Taxonomic study of Clostridium polyendosporum from meadow-gley soil under rice.</title>
        <authorList>
            <person name="Kobayashi H."/>
            <person name="Tanizawa Y."/>
            <person name="Yagura M."/>
        </authorList>
    </citation>
    <scope>NUCLEOTIDE SEQUENCE</scope>
    <source>
        <strain evidence="6">JCM 30710</strain>
    </source>
</reference>
<dbReference type="HAMAP" id="MF_00902">
    <property type="entry name" value="TatC"/>
    <property type="match status" value="1"/>
</dbReference>
<gene>
    <name evidence="6" type="primary">tatC_1</name>
    <name evidence="5" type="synonym">tatC</name>
    <name evidence="6" type="ORF">CPJCM30710_04070</name>
</gene>
<evidence type="ECO:0000256" key="5">
    <source>
        <dbReference type="HAMAP-Rule" id="MF_00902"/>
    </source>
</evidence>
<dbReference type="RefSeq" id="WP_212902493.1">
    <property type="nucleotide sequence ID" value="NZ_BOPZ01000002.1"/>
</dbReference>
<comment type="function">
    <text evidence="5">Part of the twin-arginine translocation (Tat) system that transports large folded proteins containing a characteristic twin-arginine motif in their signal peptide across membranes.</text>
</comment>
<evidence type="ECO:0000313" key="7">
    <source>
        <dbReference type="Proteomes" id="UP000679179"/>
    </source>
</evidence>
<dbReference type="EMBL" id="BOPZ01000002">
    <property type="protein sequence ID" value="GIM27741.1"/>
    <property type="molecule type" value="Genomic_DNA"/>
</dbReference>
<dbReference type="PANTHER" id="PTHR30371">
    <property type="entry name" value="SEC-INDEPENDENT PROTEIN TRANSLOCASE PROTEIN TATC"/>
    <property type="match status" value="1"/>
</dbReference>
<feature type="transmembrane region" description="Helical" evidence="5">
    <location>
        <begin position="150"/>
        <end position="179"/>
    </location>
</feature>
<evidence type="ECO:0000256" key="4">
    <source>
        <dbReference type="ARBA" id="ARBA00023136"/>
    </source>
</evidence>
<organism evidence="6 7">
    <name type="scientific">Clostridium polyendosporum</name>
    <dbReference type="NCBI Taxonomy" id="69208"/>
    <lineage>
        <taxon>Bacteria</taxon>
        <taxon>Bacillati</taxon>
        <taxon>Bacillota</taxon>
        <taxon>Clostridia</taxon>
        <taxon>Eubacteriales</taxon>
        <taxon>Clostridiaceae</taxon>
        <taxon>Clostridium</taxon>
    </lineage>
</organism>
<feature type="transmembrane region" description="Helical" evidence="5">
    <location>
        <begin position="191"/>
        <end position="207"/>
    </location>
</feature>
<sequence length="254" mass="28649">MSNADQEMTIIDHLDELRKRILICILFAFLFSIIAYTKSSTIISLLKAPLGDVVLVFITPMEGFMTKLKVALLGGMVLASPVLFLQTLLFMSPALYKKEKILLFSCLPFIILLFFGGIYFSYQFILPTTLQYLMSFSDESMKPMLSAEKYFTFVIMLTIAIGAIFELPMIMLLLSKLGIVNYELLAKRRKYALLVIVTITAVLTPTPDAFTLLAVAVPLILLFEISLGVMYLYHKIAGSRRNEDEEVSEEIHNS</sequence>
<name>A0A919RWN3_9CLOT</name>
<comment type="similarity">
    <text evidence="5">Belongs to the TatC family.</text>
</comment>
<protein>
    <recommendedName>
        <fullName evidence="5">Sec-independent protein translocase protein TatC</fullName>
    </recommendedName>
</protein>
<evidence type="ECO:0000256" key="1">
    <source>
        <dbReference type="ARBA" id="ARBA00004141"/>
    </source>
</evidence>
<feature type="transmembrane region" description="Helical" evidence="5">
    <location>
        <begin position="101"/>
        <end position="125"/>
    </location>
</feature>
<keyword evidence="5" id="KW-0811">Translocation</keyword>
<keyword evidence="4 5" id="KW-0472">Membrane</keyword>
<keyword evidence="7" id="KW-1185">Reference proteome</keyword>
<accession>A0A919RWN3</accession>
<comment type="caution">
    <text evidence="6">The sequence shown here is derived from an EMBL/GenBank/DDBJ whole genome shotgun (WGS) entry which is preliminary data.</text>
</comment>
<evidence type="ECO:0000256" key="2">
    <source>
        <dbReference type="ARBA" id="ARBA00022692"/>
    </source>
</evidence>
<dbReference type="PRINTS" id="PR01840">
    <property type="entry name" value="TATCFAMILY"/>
</dbReference>
<comment type="subcellular location">
    <subcellularLocation>
        <location evidence="5">Cell membrane</location>
        <topology evidence="5">Multi-pass membrane protein</topology>
    </subcellularLocation>
    <subcellularLocation>
        <location evidence="1">Membrane</location>
        <topology evidence="1">Multi-pass membrane protein</topology>
    </subcellularLocation>
</comment>
<dbReference type="NCBIfam" id="TIGR00945">
    <property type="entry name" value="tatC"/>
    <property type="match status" value="1"/>
</dbReference>
<keyword evidence="5" id="KW-0813">Transport</keyword>
<feature type="transmembrane region" description="Helical" evidence="5">
    <location>
        <begin position="70"/>
        <end position="89"/>
    </location>
</feature>
<dbReference type="InterPro" id="IPR002033">
    <property type="entry name" value="TatC"/>
</dbReference>